<dbReference type="AlphaFoldDB" id="X0Y6H0"/>
<proteinExistence type="predicted"/>
<comment type="caution">
    <text evidence="1">The sequence shown here is derived from an EMBL/GenBank/DDBJ whole genome shotgun (WGS) entry which is preliminary data.</text>
</comment>
<protein>
    <recommendedName>
        <fullName evidence="2">Aspartate racemase</fullName>
    </recommendedName>
</protein>
<name>X0Y6H0_9ZZZZ</name>
<accession>X0Y6H0</accession>
<dbReference type="Pfam" id="PF01177">
    <property type="entry name" value="Asp_Glu_race"/>
    <property type="match status" value="1"/>
</dbReference>
<dbReference type="InterPro" id="IPR015942">
    <property type="entry name" value="Asp/Glu/hydantoin_racemase"/>
</dbReference>
<gene>
    <name evidence="1" type="ORF">S01H1_80999</name>
</gene>
<evidence type="ECO:0000313" key="1">
    <source>
        <dbReference type="EMBL" id="GAG51484.1"/>
    </source>
</evidence>
<dbReference type="EMBL" id="BARS01054765">
    <property type="protein sequence ID" value="GAG51484.1"/>
    <property type="molecule type" value="Genomic_DNA"/>
</dbReference>
<reference evidence="1" key="1">
    <citation type="journal article" date="2014" name="Front. Microbiol.">
        <title>High frequency of phylogenetically diverse reductive dehalogenase-homologous genes in deep subseafloor sedimentary metagenomes.</title>
        <authorList>
            <person name="Kawai M."/>
            <person name="Futagami T."/>
            <person name="Toyoda A."/>
            <person name="Takaki Y."/>
            <person name="Nishi S."/>
            <person name="Hori S."/>
            <person name="Arai W."/>
            <person name="Tsubouchi T."/>
            <person name="Morono Y."/>
            <person name="Uchiyama I."/>
            <person name="Ito T."/>
            <person name="Fujiyama A."/>
            <person name="Inagaki F."/>
            <person name="Takami H."/>
        </authorList>
    </citation>
    <scope>NUCLEOTIDE SEQUENCE</scope>
    <source>
        <strain evidence="1">Expedition CK06-06</strain>
    </source>
</reference>
<organism evidence="1">
    <name type="scientific">marine sediment metagenome</name>
    <dbReference type="NCBI Taxonomy" id="412755"/>
    <lineage>
        <taxon>unclassified sequences</taxon>
        <taxon>metagenomes</taxon>
        <taxon>ecological metagenomes</taxon>
    </lineage>
</organism>
<feature type="non-terminal residue" evidence="1">
    <location>
        <position position="1"/>
    </location>
</feature>
<dbReference type="SUPFAM" id="SSF53681">
    <property type="entry name" value="Aspartate/glutamate racemase"/>
    <property type="match status" value="1"/>
</dbReference>
<dbReference type="GO" id="GO:0047661">
    <property type="term" value="F:amino-acid racemase activity"/>
    <property type="evidence" value="ECO:0007669"/>
    <property type="project" value="InterPro"/>
</dbReference>
<dbReference type="Gene3D" id="3.40.50.1860">
    <property type="match status" value="1"/>
</dbReference>
<evidence type="ECO:0008006" key="2">
    <source>
        <dbReference type="Google" id="ProtNLM"/>
    </source>
</evidence>
<dbReference type="InterPro" id="IPR033134">
    <property type="entry name" value="Asp/Glu_racemase_AS_2"/>
</dbReference>
<dbReference type="PROSITE" id="PS00924">
    <property type="entry name" value="ASP_GLU_RACEMASE_2"/>
    <property type="match status" value="1"/>
</dbReference>
<sequence length="85" mass="9663">DKKDRKRIDAIIFEELVNNVFQEESRRYFNSVIQRLKDRGCDAVVLGCTEIPLLVDPDDCPLPVLDTTRLLAKSALLRAVNGPHE</sequence>
<dbReference type="InterPro" id="IPR001920">
    <property type="entry name" value="Asp/Glu_race"/>
</dbReference>